<reference evidence="11 12" key="1">
    <citation type="submission" date="2018-08" db="EMBL/GenBank/DDBJ databases">
        <title>A genome reference for cultivated species of the human gut microbiota.</title>
        <authorList>
            <person name="Zou Y."/>
            <person name="Xue W."/>
            <person name="Luo G."/>
        </authorList>
    </citation>
    <scope>NUCLEOTIDE SEQUENCE [LARGE SCALE GENOMIC DNA]</scope>
    <source>
        <strain evidence="8 13">AF27-4BH</strain>
        <strain evidence="10 11">AM21-18</strain>
        <strain evidence="9 12">AM32-6</strain>
    </source>
</reference>
<dbReference type="Pfam" id="PF00082">
    <property type="entry name" value="Peptidase_S8"/>
    <property type="match status" value="1"/>
</dbReference>
<dbReference type="InterPro" id="IPR050131">
    <property type="entry name" value="Peptidase_S8_subtilisin-like"/>
</dbReference>
<feature type="active site" description="Charge relay system" evidence="5">
    <location>
        <position position="212"/>
    </location>
</feature>
<feature type="domain" description="Peptidase S8/S53" evidence="7">
    <location>
        <begin position="203"/>
        <end position="485"/>
    </location>
</feature>
<protein>
    <recommendedName>
        <fullName evidence="7">Peptidase S8/S53 domain-containing protein</fullName>
    </recommendedName>
</protein>
<keyword evidence="3 5" id="KW-0378">Hydrolase</keyword>
<dbReference type="SUPFAM" id="SSF52743">
    <property type="entry name" value="Subtilisin-like"/>
    <property type="match status" value="1"/>
</dbReference>
<dbReference type="InterPro" id="IPR000209">
    <property type="entry name" value="Peptidase_S8/S53_dom"/>
</dbReference>
<evidence type="ECO:0000313" key="12">
    <source>
        <dbReference type="Proteomes" id="UP000284472"/>
    </source>
</evidence>
<dbReference type="RefSeq" id="WP_118014360.1">
    <property type="nucleotide sequence ID" value="NZ_BAABXJ010000003.1"/>
</dbReference>
<evidence type="ECO:0000256" key="2">
    <source>
        <dbReference type="ARBA" id="ARBA00022670"/>
    </source>
</evidence>
<evidence type="ECO:0000256" key="5">
    <source>
        <dbReference type="PROSITE-ProRule" id="PRU01240"/>
    </source>
</evidence>
<evidence type="ECO:0000256" key="1">
    <source>
        <dbReference type="ARBA" id="ARBA00011073"/>
    </source>
</evidence>
<organism evidence="8 13">
    <name type="scientific">Mediterraneibacter gnavus</name>
    <name type="common">Ruminococcus gnavus</name>
    <dbReference type="NCBI Taxonomy" id="33038"/>
    <lineage>
        <taxon>Bacteria</taxon>
        <taxon>Bacillati</taxon>
        <taxon>Bacillota</taxon>
        <taxon>Clostridia</taxon>
        <taxon>Lachnospirales</taxon>
        <taxon>Lachnospiraceae</taxon>
        <taxon>Mediterraneibacter</taxon>
    </lineage>
</organism>
<comment type="caution">
    <text evidence="8">The sequence shown here is derived from an EMBL/GenBank/DDBJ whole genome shotgun (WGS) entry which is preliminary data.</text>
</comment>
<dbReference type="Gene3D" id="3.40.50.200">
    <property type="entry name" value="Peptidase S8/S53 domain"/>
    <property type="match status" value="1"/>
</dbReference>
<dbReference type="PROSITE" id="PS51892">
    <property type="entry name" value="SUBTILASE"/>
    <property type="match status" value="1"/>
</dbReference>
<evidence type="ECO:0000313" key="13">
    <source>
        <dbReference type="Proteomes" id="UP000286137"/>
    </source>
</evidence>
<dbReference type="PROSITE" id="PS00136">
    <property type="entry name" value="SUBTILASE_ASP"/>
    <property type="match status" value="1"/>
</dbReference>
<dbReference type="EMBL" id="QRTJ01000053">
    <property type="protein sequence ID" value="RGQ59986.1"/>
    <property type="molecule type" value="Genomic_DNA"/>
</dbReference>
<dbReference type="GO" id="GO:0004252">
    <property type="term" value="F:serine-type endopeptidase activity"/>
    <property type="evidence" value="ECO:0007669"/>
    <property type="project" value="UniProtKB-UniRule"/>
</dbReference>
<evidence type="ECO:0000313" key="8">
    <source>
        <dbReference type="EMBL" id="RGQ59986.1"/>
    </source>
</evidence>
<dbReference type="AlphaFoldDB" id="A0A412BQG8"/>
<dbReference type="PRINTS" id="PR00723">
    <property type="entry name" value="SUBTILISIN"/>
</dbReference>
<comment type="similarity">
    <text evidence="1 5 6">Belongs to the peptidase S8 family.</text>
</comment>
<dbReference type="InterPro" id="IPR023827">
    <property type="entry name" value="Peptidase_S8_Asp-AS"/>
</dbReference>
<dbReference type="InterPro" id="IPR023828">
    <property type="entry name" value="Peptidase_S8_Ser-AS"/>
</dbReference>
<feature type="active site" description="Charge relay system" evidence="5">
    <location>
        <position position="433"/>
    </location>
</feature>
<name>A0A412BQG8_MEDGN</name>
<evidence type="ECO:0000313" key="10">
    <source>
        <dbReference type="EMBL" id="RHG79588.1"/>
    </source>
</evidence>
<dbReference type="Proteomes" id="UP000284472">
    <property type="component" value="Unassembled WGS sequence"/>
</dbReference>
<dbReference type="InterPro" id="IPR036852">
    <property type="entry name" value="Peptidase_S8/S53_dom_sf"/>
</dbReference>
<dbReference type="Proteomes" id="UP000283981">
    <property type="component" value="Unassembled WGS sequence"/>
</dbReference>
<keyword evidence="4 5" id="KW-0720">Serine protease</keyword>
<proteinExistence type="inferred from homology"/>
<sequence length="497" mass="54408">MSKKFKRIKLVVVGLFALVVVKNIVIEPAKIVSAADTYIDKKIGHSEKDNATLFSSELDSNEKSIESKARTVSSENNRVVVDVILNEGYTVEQFEEIINEYYPEIAMSSTPEIQLIHLMLPTDMDVDSFLGDEKVQPYIYIKGELPDISVPQNPLGSVELSKTNFSDYNQARMRMTEEELFDTMAWHVDEVTNDRISLDISTGEGAKVGIIDSGVDAEHPILSGKINTSISRSYVEGESCLQDNNGHGTGVAGIVAQIAPEAEMIVYKVIGANTGDSAWTIEAIIQAAKDQCNVVNMSLGTYKCEDVESELLTIEAFERAIEYAETQECVVVASAGNKALDLDQYYQTEHIIHLPGGIESAVTVSSKHKTSLASYSNFGSDIDLCASGGDLTYTEEGMLDLSQWIYCLYPTNMDNGLEALGVPQGYSFNCGTSLAAPIVSASYADVWSYYLKNEREVSMEYVLKDIINGVDDLGLAGEDTYFGVGAVNLYKSLSNLD</sequence>
<dbReference type="PANTHER" id="PTHR43806">
    <property type="entry name" value="PEPTIDASE S8"/>
    <property type="match status" value="1"/>
</dbReference>
<evidence type="ECO:0000256" key="3">
    <source>
        <dbReference type="ARBA" id="ARBA00022801"/>
    </source>
</evidence>
<accession>A0A412BQG8</accession>
<evidence type="ECO:0000313" key="11">
    <source>
        <dbReference type="Proteomes" id="UP000283981"/>
    </source>
</evidence>
<evidence type="ECO:0000256" key="6">
    <source>
        <dbReference type="RuleBase" id="RU003355"/>
    </source>
</evidence>
<dbReference type="Proteomes" id="UP000286137">
    <property type="component" value="Unassembled WGS sequence"/>
</dbReference>
<dbReference type="EMBL" id="QSIR01000009">
    <property type="protein sequence ID" value="RHD06983.1"/>
    <property type="molecule type" value="Genomic_DNA"/>
</dbReference>
<dbReference type="InterPro" id="IPR015500">
    <property type="entry name" value="Peptidase_S8_subtilisin-rel"/>
</dbReference>
<keyword evidence="2 5" id="KW-0645">Protease</keyword>
<dbReference type="PROSITE" id="PS00138">
    <property type="entry name" value="SUBTILASE_SER"/>
    <property type="match status" value="1"/>
</dbReference>
<feature type="active site" description="Charge relay system" evidence="5">
    <location>
        <position position="247"/>
    </location>
</feature>
<evidence type="ECO:0000256" key="4">
    <source>
        <dbReference type="ARBA" id="ARBA00022825"/>
    </source>
</evidence>
<evidence type="ECO:0000259" key="7">
    <source>
        <dbReference type="Pfam" id="PF00082"/>
    </source>
</evidence>
<evidence type="ECO:0000313" key="9">
    <source>
        <dbReference type="EMBL" id="RHD06983.1"/>
    </source>
</evidence>
<dbReference type="PANTHER" id="PTHR43806:SF11">
    <property type="entry name" value="CEREVISIN-RELATED"/>
    <property type="match status" value="1"/>
</dbReference>
<dbReference type="GO" id="GO:0006508">
    <property type="term" value="P:proteolysis"/>
    <property type="evidence" value="ECO:0007669"/>
    <property type="project" value="UniProtKB-KW"/>
</dbReference>
<gene>
    <name evidence="10" type="ORF">DW243_16000</name>
    <name evidence="9" type="ORF">DW812_07665</name>
    <name evidence="8" type="ORF">DWY88_16345</name>
</gene>
<dbReference type="EMBL" id="QRIS01000037">
    <property type="protein sequence ID" value="RHG79588.1"/>
    <property type="molecule type" value="Genomic_DNA"/>
</dbReference>